<dbReference type="GeneID" id="43369121"/>
<dbReference type="Proteomes" id="UP000428325">
    <property type="component" value="Chromosome"/>
</dbReference>
<feature type="region of interest" description="Disordered" evidence="1">
    <location>
        <begin position="611"/>
        <end position="641"/>
    </location>
</feature>
<evidence type="ECO:0000259" key="3">
    <source>
        <dbReference type="Pfam" id="PF05378"/>
    </source>
</evidence>
<name>A0A6B9F7T2_9EURY</name>
<dbReference type="KEGG" id="hra:EI982_06280"/>
<feature type="domain" description="Acetophenone carboxylase-like C-terminal" evidence="4">
    <location>
        <begin position="504"/>
        <end position="669"/>
    </location>
</feature>
<feature type="domain" description="Hydantoinase A/oxoprolinase" evidence="2">
    <location>
        <begin position="203"/>
        <end position="488"/>
    </location>
</feature>
<feature type="compositionally biased region" description="Low complexity" evidence="1">
    <location>
        <begin position="612"/>
        <end position="621"/>
    </location>
</feature>
<reference evidence="5 6" key="1">
    <citation type="submission" date="2018-12" db="EMBL/GenBank/DDBJ databases">
        <title>Complete genome sequence of Haloplanus rallus MBLA0036.</title>
        <authorList>
            <person name="Nam Y.-d."/>
            <person name="Kang J."/>
            <person name="Chung W.-H."/>
            <person name="Park Y.S."/>
        </authorList>
    </citation>
    <scope>NUCLEOTIDE SEQUENCE [LARGE SCALE GENOMIC DNA]</scope>
    <source>
        <strain evidence="5 6">MBLA0036</strain>
    </source>
</reference>
<dbReference type="GO" id="GO:0017168">
    <property type="term" value="F:5-oxoprolinase (ATP-hydrolyzing) activity"/>
    <property type="evidence" value="ECO:0007669"/>
    <property type="project" value="TreeGrafter"/>
</dbReference>
<dbReference type="AlphaFoldDB" id="A0A6B9F7T2"/>
<proteinExistence type="predicted"/>
<organism evidence="5 6">
    <name type="scientific">Haloplanus rallus</name>
    <dbReference type="NCBI Taxonomy" id="1816183"/>
    <lineage>
        <taxon>Archaea</taxon>
        <taxon>Methanobacteriati</taxon>
        <taxon>Methanobacteriota</taxon>
        <taxon>Stenosarchaea group</taxon>
        <taxon>Halobacteria</taxon>
        <taxon>Halobacteriales</taxon>
        <taxon>Haloferacaceae</taxon>
        <taxon>Haloplanus</taxon>
    </lineage>
</organism>
<gene>
    <name evidence="5" type="ORF">EI982_06280</name>
</gene>
<dbReference type="InterPro" id="IPR002821">
    <property type="entry name" value="Hydantoinase_A"/>
</dbReference>
<sequence>METDTRVGVDVGGTFTDVVVADADGLATLKVPSTPDAPDRGVLDGVDAAGEAADLDPAAVDFFAHGTTVATNALLEREWAETALVTTEGFRDAVEIGRQTRPDLYDLGAEKPSPVVDRDRRFEVPERLDHRGEVVEPLDTDAAREVARAVADADVESVAVAFLFAFEDDAHERRMATLLREAGVDAELSLSSDVLPEIREYERTLATTINAALKPVMNRYLGRLEDGIASAGVPAAMQVMQSNGGVASAAAARERPVNTLLSGPAAGVRGAAHVAGVAGFEDVLTMDMGGTSCDVSLVRDGDPVVSTEGTVGEYPVNVPMVDVHTIGAGGGSVAWVDEGGSLRVGPRSAGADPGPICYGRGGTEPTVTDAHLLLGRIDPGAFFEESADEATVREAVRERVADPLDLSVTAAAQGILDVANANMERALRVVSVERGHDPRDFSLVAYGGAGPLHAAELAAELDVPRVVVPRSAGVLSALGLLISDVVYEDGVSAVRPWSEVDPANLTERFESLIAERRDHLADEGYPPERRRFERAVDLRYRGQSFDLRVPLPDGPLDDDALAAVADRFHERHERRYGHASPGEPVELVTLRLRSRGVVDPPALAMADEVAGTPAPRTTRTASFDGERHDTPVYDRGALGPGAELDGPAVIEGTESTVVVPPGAAASVDDMGNVVIEP</sequence>
<dbReference type="Pfam" id="PF01968">
    <property type="entry name" value="Hydantoinase_A"/>
    <property type="match status" value="1"/>
</dbReference>
<dbReference type="InterPro" id="IPR008040">
    <property type="entry name" value="Hydant_A_N"/>
</dbReference>
<dbReference type="Pfam" id="PF05378">
    <property type="entry name" value="Hydant_A_N"/>
    <property type="match status" value="1"/>
</dbReference>
<evidence type="ECO:0000313" key="6">
    <source>
        <dbReference type="Proteomes" id="UP000428325"/>
    </source>
</evidence>
<dbReference type="OrthoDB" id="8261at2157"/>
<dbReference type="InterPro" id="IPR045079">
    <property type="entry name" value="Oxoprolinase-like"/>
</dbReference>
<dbReference type="Pfam" id="PF19278">
    <property type="entry name" value="Hydant_A_C"/>
    <property type="match status" value="1"/>
</dbReference>
<accession>A0A6B9F7T2</accession>
<protein>
    <submittedName>
        <fullName evidence="5">Hydantoinase/oxoprolinase family protein</fullName>
    </submittedName>
</protein>
<keyword evidence="6" id="KW-1185">Reference proteome</keyword>
<evidence type="ECO:0000259" key="4">
    <source>
        <dbReference type="Pfam" id="PF19278"/>
    </source>
</evidence>
<feature type="domain" description="Hydantoinase/oxoprolinase N-terminal" evidence="3">
    <location>
        <begin position="6"/>
        <end position="182"/>
    </location>
</feature>
<evidence type="ECO:0000256" key="1">
    <source>
        <dbReference type="SAM" id="MobiDB-lite"/>
    </source>
</evidence>
<dbReference type="SUPFAM" id="SSF53067">
    <property type="entry name" value="Actin-like ATPase domain"/>
    <property type="match status" value="1"/>
</dbReference>
<dbReference type="InterPro" id="IPR043129">
    <property type="entry name" value="ATPase_NBD"/>
</dbReference>
<dbReference type="EMBL" id="CP034345">
    <property type="protein sequence ID" value="QGX94424.1"/>
    <property type="molecule type" value="Genomic_DNA"/>
</dbReference>
<dbReference type="GO" id="GO:0005829">
    <property type="term" value="C:cytosol"/>
    <property type="evidence" value="ECO:0007669"/>
    <property type="project" value="TreeGrafter"/>
</dbReference>
<dbReference type="PANTHER" id="PTHR11365:SF23">
    <property type="entry name" value="HYPOTHETICAL 5-OXOPROLINASE (EUROFUNG)-RELATED"/>
    <property type="match status" value="1"/>
</dbReference>
<evidence type="ECO:0000313" key="5">
    <source>
        <dbReference type="EMBL" id="QGX94424.1"/>
    </source>
</evidence>
<dbReference type="RefSeq" id="WP_157688658.1">
    <property type="nucleotide sequence ID" value="NZ_CP034345.1"/>
</dbReference>
<evidence type="ECO:0000259" key="2">
    <source>
        <dbReference type="Pfam" id="PF01968"/>
    </source>
</evidence>
<dbReference type="PANTHER" id="PTHR11365">
    <property type="entry name" value="5-OXOPROLINASE RELATED"/>
    <property type="match status" value="1"/>
</dbReference>
<dbReference type="InterPro" id="IPR049517">
    <property type="entry name" value="ACX-like_C"/>
</dbReference>
<dbReference type="GO" id="GO:0006749">
    <property type="term" value="P:glutathione metabolic process"/>
    <property type="evidence" value="ECO:0007669"/>
    <property type="project" value="TreeGrafter"/>
</dbReference>